<name>A0ABX5H181_PHOAN</name>
<organism evidence="1 2">
    <name type="scientific">Photobacterium angustum</name>
    <dbReference type="NCBI Taxonomy" id="661"/>
    <lineage>
        <taxon>Bacteria</taxon>
        <taxon>Pseudomonadati</taxon>
        <taxon>Pseudomonadota</taxon>
        <taxon>Gammaproteobacteria</taxon>
        <taxon>Vibrionales</taxon>
        <taxon>Vibrionaceae</taxon>
        <taxon>Photobacterium</taxon>
    </lineage>
</organism>
<accession>A0ABX5H181</accession>
<protein>
    <submittedName>
        <fullName evidence="1">Uncharacterized protein</fullName>
    </submittedName>
</protein>
<evidence type="ECO:0000313" key="2">
    <source>
        <dbReference type="Proteomes" id="UP000240989"/>
    </source>
</evidence>
<sequence>MVDLSDIPAHVNLLRFDSKNERIYDNANKTNRSAIKLCGGELFILLDDKEILIFDNLICSLSKNIFDHFKLVYRSSDDLKTKMGLILQSKTHDEKVCIFRSGIANNEELAYISSGNDAGISLASVNTEKNIAILQSCIGSVNSLNTRLFIDNGLIKLLNSSLNKTLDADWVFDQFDFISSKVDKNCQSQLYFVIPDNLESHSKAKSIIASYRTRIMTLLNRGVQMILPLHKSNVVDENIKEHARECAIILADHKNLVAGLPCLKIPAKKGKCAIDLRLSDVDVEAIFSLNVYQKAHFFGLSDVSGRHMPLRMMLARIYGVKATLDASRTAAVFSNNSCGKKIVSELDRAFKTRKAYAVITDQQVKKSDFYNQFDYLDDKYDPKLSGIVTQRFYDLIDHDITEFWLIWNNIMSADLHVDHSDLEEWEAQELAWQLIGCTASMELVIFKGLKSHYLEVFKPYCESEIKGLSNFEKRHKALEQIFHKERADFQYDMLVP</sequence>
<gene>
    <name evidence="1" type="ORF">C0W27_16115</name>
</gene>
<dbReference type="Proteomes" id="UP000240989">
    <property type="component" value="Unassembled WGS sequence"/>
</dbReference>
<proteinExistence type="predicted"/>
<evidence type="ECO:0000313" key="1">
    <source>
        <dbReference type="EMBL" id="PSX07094.1"/>
    </source>
</evidence>
<keyword evidence="2" id="KW-1185">Reference proteome</keyword>
<dbReference type="EMBL" id="PYOU01000014">
    <property type="protein sequence ID" value="PSX07094.1"/>
    <property type="molecule type" value="Genomic_DNA"/>
</dbReference>
<comment type="caution">
    <text evidence="1">The sequence shown here is derived from an EMBL/GenBank/DDBJ whole genome shotgun (WGS) entry which is preliminary data.</text>
</comment>
<reference evidence="1 2" key="1">
    <citation type="submission" date="2018-01" db="EMBL/GenBank/DDBJ databases">
        <title>Whole genome sequencing of Histamine producing bacteria.</title>
        <authorList>
            <person name="Butler K."/>
        </authorList>
    </citation>
    <scope>NUCLEOTIDE SEQUENCE [LARGE SCALE GENOMIC DNA]</scope>
    <source>
        <strain evidence="1 2">A6-1</strain>
    </source>
</reference>